<evidence type="ECO:0000256" key="2">
    <source>
        <dbReference type="SAM" id="SignalP"/>
    </source>
</evidence>
<feature type="signal peptide" evidence="2">
    <location>
        <begin position="1"/>
        <end position="18"/>
    </location>
</feature>
<dbReference type="Proteomes" id="UP000887563">
    <property type="component" value="Unplaced"/>
</dbReference>
<evidence type="ECO:0000256" key="1">
    <source>
        <dbReference type="SAM" id="Phobius"/>
    </source>
</evidence>
<dbReference type="WBParaSite" id="Minc3s00608g15060">
    <property type="protein sequence ID" value="Minc3s00608g15060"/>
    <property type="gene ID" value="Minc3s00608g15060"/>
</dbReference>
<dbReference type="AlphaFoldDB" id="A0A914LQW2"/>
<feature type="chain" id="PRO_5037594413" evidence="2">
    <location>
        <begin position="19"/>
        <end position="138"/>
    </location>
</feature>
<evidence type="ECO:0000313" key="4">
    <source>
        <dbReference type="WBParaSite" id="Minc3s00608g15060"/>
    </source>
</evidence>
<accession>A0A914LQW2</accession>
<keyword evidence="1" id="KW-0812">Transmembrane</keyword>
<protein>
    <submittedName>
        <fullName evidence="4">Uncharacterized protein</fullName>
    </submittedName>
</protein>
<organism evidence="3 4">
    <name type="scientific">Meloidogyne incognita</name>
    <name type="common">Southern root-knot nematode worm</name>
    <name type="synonym">Oxyuris incognita</name>
    <dbReference type="NCBI Taxonomy" id="6306"/>
    <lineage>
        <taxon>Eukaryota</taxon>
        <taxon>Metazoa</taxon>
        <taxon>Ecdysozoa</taxon>
        <taxon>Nematoda</taxon>
        <taxon>Chromadorea</taxon>
        <taxon>Rhabditida</taxon>
        <taxon>Tylenchina</taxon>
        <taxon>Tylenchomorpha</taxon>
        <taxon>Tylenchoidea</taxon>
        <taxon>Meloidogynidae</taxon>
        <taxon>Meloidogyninae</taxon>
        <taxon>Meloidogyne</taxon>
        <taxon>Meloidogyne incognita group</taxon>
    </lineage>
</organism>
<name>A0A914LQW2_MELIC</name>
<reference evidence="4" key="1">
    <citation type="submission" date="2022-11" db="UniProtKB">
        <authorList>
            <consortium name="WormBaseParasite"/>
        </authorList>
    </citation>
    <scope>IDENTIFICATION</scope>
</reference>
<keyword evidence="3" id="KW-1185">Reference proteome</keyword>
<keyword evidence="1" id="KW-0472">Membrane</keyword>
<feature type="transmembrane region" description="Helical" evidence="1">
    <location>
        <begin position="114"/>
        <end position="136"/>
    </location>
</feature>
<evidence type="ECO:0000313" key="3">
    <source>
        <dbReference type="Proteomes" id="UP000887563"/>
    </source>
</evidence>
<keyword evidence="2" id="KW-0732">Signal</keyword>
<keyword evidence="1" id="KW-1133">Transmembrane helix</keyword>
<feature type="transmembrane region" description="Helical" evidence="1">
    <location>
        <begin position="89"/>
        <end position="108"/>
    </location>
</feature>
<proteinExistence type="predicted"/>
<sequence>MIFIRIIFFTFIISATDSWGNEYKFRYKLPKTLLRAVNPNHTSDRLQVTDLQFLFIHSLAIQFQLIQSTLPPFHFLIHLLPPSTIQWQILLATIQWILLLATIQWILLLATIQWILLLAYTTIYLILLLNQNLLCFEI</sequence>